<dbReference type="EMBL" id="JH971417">
    <property type="protein sequence ID" value="EKM75229.1"/>
    <property type="molecule type" value="Genomic_DNA"/>
</dbReference>
<gene>
    <name evidence="1" type="ORF">AGABI1DRAFT_116516</name>
</gene>
<sequence length="160" mass="16655">IVPPGADTPLFYLVASSKSGGSGNLAPLRTTGGAGGYATLTGSNPIGQFYFHQGSLIASPRPGSTSPQRPLIGSLLNSTGCSEYGSLGFTEGSSTNKCARYNSFHIQSNTENAQLGARLSFNYFGQFYACGSGEDVWYKTTSSEGPGDCTAIDLYTVPVI</sequence>
<protein>
    <submittedName>
        <fullName evidence="1">Uncharacterized protein</fullName>
    </submittedName>
</protein>
<dbReference type="Proteomes" id="UP000008493">
    <property type="component" value="Unassembled WGS sequence"/>
</dbReference>
<dbReference type="OrthoDB" id="2818001at2759"/>
<dbReference type="InParanoid" id="K5VLG4"/>
<dbReference type="eggNOG" id="ENOG502TE0Z">
    <property type="taxonomic scope" value="Eukaryota"/>
</dbReference>
<proteinExistence type="predicted"/>
<evidence type="ECO:0000313" key="2">
    <source>
        <dbReference type="Proteomes" id="UP000008493"/>
    </source>
</evidence>
<dbReference type="RefSeq" id="XP_007334164.1">
    <property type="nucleotide sequence ID" value="XM_007334102.1"/>
</dbReference>
<name>K5VLG4_AGABU</name>
<dbReference type="HOGENOM" id="CLU_1510712_0_0_1"/>
<evidence type="ECO:0000313" key="1">
    <source>
        <dbReference type="EMBL" id="EKM75229.1"/>
    </source>
</evidence>
<reference evidence="2" key="1">
    <citation type="journal article" date="2012" name="Proc. Natl. Acad. Sci. U.S.A.">
        <title>Genome sequence of the button mushroom Agaricus bisporus reveals mechanisms governing adaptation to a humic-rich ecological niche.</title>
        <authorList>
            <person name="Morin E."/>
            <person name="Kohler A."/>
            <person name="Baker A.R."/>
            <person name="Foulongne-Oriol M."/>
            <person name="Lombard V."/>
            <person name="Nagy L.G."/>
            <person name="Ohm R.A."/>
            <person name="Patyshakuliyeva A."/>
            <person name="Brun A."/>
            <person name="Aerts A.L."/>
            <person name="Bailey A.M."/>
            <person name="Billette C."/>
            <person name="Coutinho P.M."/>
            <person name="Deakin G."/>
            <person name="Doddapaneni H."/>
            <person name="Floudas D."/>
            <person name="Grimwood J."/>
            <person name="Hilden K."/>
            <person name="Kuees U."/>
            <person name="LaButti K.M."/>
            <person name="Lapidus A."/>
            <person name="Lindquist E.A."/>
            <person name="Lucas S.M."/>
            <person name="Murat C."/>
            <person name="Riley R.W."/>
            <person name="Salamov A.A."/>
            <person name="Schmutz J."/>
            <person name="Subramanian V."/>
            <person name="Woesten H.A.B."/>
            <person name="Xu J."/>
            <person name="Eastwood D.C."/>
            <person name="Foster G.D."/>
            <person name="Sonnenberg A.S."/>
            <person name="Cullen D."/>
            <person name="de Vries R.P."/>
            <person name="Lundell T."/>
            <person name="Hibbett D.S."/>
            <person name="Henrissat B."/>
            <person name="Burton K.S."/>
            <person name="Kerrigan R.W."/>
            <person name="Challen M.P."/>
            <person name="Grigoriev I.V."/>
            <person name="Martin F."/>
        </authorList>
    </citation>
    <scope>NUCLEOTIDE SEQUENCE [LARGE SCALE GENOMIC DNA]</scope>
    <source>
        <strain evidence="2">JB137-S8 / ATCC MYA-4627 / FGSC 10392</strain>
    </source>
</reference>
<dbReference type="OMA" id="KCARYNS"/>
<organism evidence="1 2">
    <name type="scientific">Agaricus bisporus var. burnettii (strain JB137-S8 / ATCC MYA-4627 / FGSC 10392)</name>
    <name type="common">White button mushroom</name>
    <dbReference type="NCBI Taxonomy" id="597362"/>
    <lineage>
        <taxon>Eukaryota</taxon>
        <taxon>Fungi</taxon>
        <taxon>Dikarya</taxon>
        <taxon>Basidiomycota</taxon>
        <taxon>Agaricomycotina</taxon>
        <taxon>Agaricomycetes</taxon>
        <taxon>Agaricomycetidae</taxon>
        <taxon>Agaricales</taxon>
        <taxon>Agaricineae</taxon>
        <taxon>Agaricaceae</taxon>
        <taxon>Agaricus</taxon>
    </lineage>
</organism>
<dbReference type="GeneID" id="18825139"/>
<accession>K5VLG4</accession>
<dbReference type="AlphaFoldDB" id="K5VLG4"/>
<keyword evidence="2" id="KW-1185">Reference proteome</keyword>
<feature type="non-terminal residue" evidence="1">
    <location>
        <position position="1"/>
    </location>
</feature>
<dbReference type="KEGG" id="abp:AGABI1DRAFT116516"/>